<protein>
    <submittedName>
        <fullName evidence="1">Uncharacterized protein</fullName>
    </submittedName>
</protein>
<evidence type="ECO:0000313" key="2">
    <source>
        <dbReference type="Proteomes" id="UP000638648"/>
    </source>
</evidence>
<evidence type="ECO:0000313" key="1">
    <source>
        <dbReference type="EMBL" id="MBE1604904.1"/>
    </source>
</evidence>
<accession>A0A927MRQ4</accession>
<reference evidence="1" key="1">
    <citation type="submission" date="2020-10" db="EMBL/GenBank/DDBJ databases">
        <title>Sequencing the genomes of 1000 actinobacteria strains.</title>
        <authorList>
            <person name="Klenk H.-P."/>
        </authorList>
    </citation>
    <scope>NUCLEOTIDE SEQUENCE</scope>
    <source>
        <strain evidence="1">DSM 45354</strain>
    </source>
</reference>
<sequence length="75" mass="8937">MSSAWVVRKQRIYGRLAYLENAVVEGGLHPRKDWELRERILQNLERLPRREADVWLAEHRHAREFIEAQPPPQAP</sequence>
<dbReference type="AlphaFoldDB" id="A0A927MRQ4"/>
<dbReference type="EMBL" id="JADBEM010000001">
    <property type="protein sequence ID" value="MBE1604904.1"/>
    <property type="molecule type" value="Genomic_DNA"/>
</dbReference>
<gene>
    <name evidence="1" type="ORF">HEB94_001752</name>
</gene>
<name>A0A927MRQ4_9ACTN</name>
<proteinExistence type="predicted"/>
<keyword evidence="2" id="KW-1185">Reference proteome</keyword>
<dbReference type="RefSeq" id="WP_192749337.1">
    <property type="nucleotide sequence ID" value="NZ_BAABJL010000002.1"/>
</dbReference>
<comment type="caution">
    <text evidence="1">The sequence shown here is derived from an EMBL/GenBank/DDBJ whole genome shotgun (WGS) entry which is preliminary data.</text>
</comment>
<dbReference type="Proteomes" id="UP000638648">
    <property type="component" value="Unassembled WGS sequence"/>
</dbReference>
<organism evidence="1 2">
    <name type="scientific">Actinopolymorpha pittospori</name>
    <dbReference type="NCBI Taxonomy" id="648752"/>
    <lineage>
        <taxon>Bacteria</taxon>
        <taxon>Bacillati</taxon>
        <taxon>Actinomycetota</taxon>
        <taxon>Actinomycetes</taxon>
        <taxon>Propionibacteriales</taxon>
        <taxon>Actinopolymorphaceae</taxon>
        <taxon>Actinopolymorpha</taxon>
    </lineage>
</organism>